<evidence type="ECO:0000313" key="3">
    <source>
        <dbReference type="Proteomes" id="UP000509192"/>
    </source>
</evidence>
<evidence type="ECO:0000259" key="1">
    <source>
        <dbReference type="Pfam" id="PF04865"/>
    </source>
</evidence>
<keyword evidence="3" id="KW-1185">Reference proteome</keyword>
<dbReference type="Proteomes" id="UP000509192">
    <property type="component" value="Segment"/>
</dbReference>
<dbReference type="InterPro" id="IPR006949">
    <property type="entry name" value="Barrel_Baseplate_J-like"/>
</dbReference>
<accession>A0A7D2LP07</accession>
<proteinExistence type="predicted"/>
<dbReference type="Pfam" id="PF04865">
    <property type="entry name" value="Baseplate_J"/>
    <property type="match status" value="1"/>
</dbReference>
<evidence type="ECO:0000313" key="2">
    <source>
        <dbReference type="EMBL" id="QIQ67954.1"/>
    </source>
</evidence>
<dbReference type="GeneID" id="79578132"/>
<reference evidence="2 3" key="1">
    <citation type="submission" date="2020-02" db="EMBL/GenBank/DDBJ databases">
        <authorList>
            <person name="Li D."/>
            <person name="Pan L."/>
            <person name="Qin W."/>
            <person name="Xu L."/>
            <person name="Lin W."/>
            <person name="Yang J."/>
            <person name="Hong B."/>
            <person name="Xu B."/>
        </authorList>
    </citation>
    <scope>NUCLEOTIDE SEQUENCE [LARGE SCALE GENOMIC DNA]</scope>
</reference>
<organism evidence="2 3">
    <name type="scientific">Hafnia phage yong1</name>
    <dbReference type="NCBI Taxonomy" id="2719181"/>
    <lineage>
        <taxon>Viruses</taxon>
        <taxon>Duplodnaviria</taxon>
        <taxon>Heunggongvirae</taxon>
        <taxon>Uroviricota</taxon>
        <taxon>Caudoviricetes</taxon>
        <taxon>Hafyongvirus</taxon>
        <taxon>Hafyongvirus yong1</taxon>
    </lineage>
</organism>
<feature type="domain" description="Baseplate protein J-like barrel" evidence="1">
    <location>
        <begin position="107"/>
        <end position="185"/>
    </location>
</feature>
<dbReference type="RefSeq" id="YP_010738148.1">
    <property type="nucleotide sequence ID" value="NC_073022.1"/>
</dbReference>
<dbReference type="EMBL" id="MT135176">
    <property type="protein sequence ID" value="QIQ67954.1"/>
    <property type="molecule type" value="Genomic_DNA"/>
</dbReference>
<dbReference type="KEGG" id="vg:79578132"/>
<sequence>MALNLDTLGLSATVTAQGISAPDYQTVLKTLTGYFRQIYGADAYLEPDSKDGQMVALVALSIHDANNTAIQVYNSFSPSTGRAAALSSNVKINGITRKMATKSTVDLTITGNAGTTITNGSVKDSNGITWLLPEIVNIGISGTVIVTATCAVNGAIAALPKTIKVINTPTRGWSSVTNDTAATVGRSAETDVELRTRQAQSVALPAITPFDALDGALANVTGVTRHKLYENDSADPDDNGMPAHSISAIVDGGDATEIARTIRNKKTPGVPTYGKIAIDIPNAYGAMQTIYFSRPTNVPIYVAVELQALTGYTSSVGIEIQESITKYINGLGIGESLLLSSLYSPANLTAGTDNSNNQYYDILSLKIGLSNSSLSTSNITIAYDSLASCVIDNVTIKVTS</sequence>
<protein>
    <submittedName>
        <fullName evidence="2">Baseplate protein</fullName>
    </submittedName>
</protein>
<name>A0A7D2LP07_9CAUD</name>